<dbReference type="PANTHER" id="PTHR33121">
    <property type="entry name" value="CYCLIC DI-GMP PHOSPHODIESTERASE PDEF"/>
    <property type="match status" value="1"/>
</dbReference>
<dbReference type="InterPro" id="IPR050706">
    <property type="entry name" value="Cyclic-di-GMP_PDE-like"/>
</dbReference>
<sequence length="793" mass="91158">MEKTNKRNIKAYTTFVFIFLLFSAVYLFLFRQEPGELAIGSGLFAIIGSGLPAFWAFRAYKTAERKMRRFWLFLCFTLLGCLLATVSSYFYNFHIGMNDILIAASDIFWNVSIIFCLFAFLYLIEQKAGEVTIYEIVYDAVIIIVAAACLSWEFLMKQTWVQLTQDGFIIQLFGISHPAGDLIVLFFLICVFNALSYQRLSKALTCLYVGFLLFLISDTIFLYLGSQNMYYFGHPIDWLGTASLLVIGGAAYFADDLDALSRQESLPASTPLFSARLWFSNISVLVLLALIVARGGGFDLIAVGCIVSTLLIIFRQMYTMFQNRKLMLELEGKVLERTEELFQKNKELEASIERTEFLAAHDPLTGLPNRREFDRIASEWVATDKGDFSLLFVDMDHFKWVNDTMNHGAGDMLLRKVAERLQENLVSGAKVFRQGGDEFLILLPITEIPKIEKAVYNLIQSLEQVFYLHGKEVFVSASIGISLYPQHAEDVKLLTIKADTAMYAAKKSHGKRWLFYDETYLPAEQSKLELEKEMRYGLERGEFCLHFQPLYYLDTETVSGAEVLMRWQHPERGLLYPNTFIPLAEESRFIIPLGKWMIREVFRQWRCWKTQGYEPISLAVNISVNQFLHPDFLAELEDALLEYEMDPAYLELEITENIPFCDSYAISVLEHIKKLGIRISIDDFGTGYSSLQYIQRLPVHTLKIDRSFVCDMMHNRNNKVLVETILAMAKQLDLDVIAEGVEEQEQLEFLKENGCTLVQGYLIGKPMEAVVFRSNWLSILKVTYSKHTFERLR</sequence>
<feature type="transmembrane region" description="Helical" evidence="1">
    <location>
        <begin position="107"/>
        <end position="124"/>
    </location>
</feature>
<organism evidence="4 5">
    <name type="scientific">Terribacillus saccharophilus</name>
    <dbReference type="NCBI Taxonomy" id="361277"/>
    <lineage>
        <taxon>Bacteria</taxon>
        <taxon>Bacillati</taxon>
        <taxon>Bacillota</taxon>
        <taxon>Bacilli</taxon>
        <taxon>Bacillales</taxon>
        <taxon>Bacillaceae</taxon>
        <taxon>Terribacillus</taxon>
    </lineage>
</organism>
<evidence type="ECO:0000256" key="1">
    <source>
        <dbReference type="SAM" id="Phobius"/>
    </source>
</evidence>
<evidence type="ECO:0000313" key="5">
    <source>
        <dbReference type="Proteomes" id="UP000199735"/>
    </source>
</evidence>
<feature type="transmembrane region" description="Helical" evidence="1">
    <location>
        <begin position="37"/>
        <end position="58"/>
    </location>
</feature>
<gene>
    <name evidence="4" type="ORF">SAMN04489762_2305</name>
</gene>
<dbReference type="Gene3D" id="3.30.70.270">
    <property type="match status" value="1"/>
</dbReference>
<name>A0AAX2EGQ6_9BACI</name>
<evidence type="ECO:0000313" key="4">
    <source>
        <dbReference type="EMBL" id="SEN46032.1"/>
    </source>
</evidence>
<dbReference type="AlphaFoldDB" id="A0AAX2EGQ6"/>
<dbReference type="EMBL" id="FOCD01000002">
    <property type="protein sequence ID" value="SEN46032.1"/>
    <property type="molecule type" value="Genomic_DNA"/>
</dbReference>
<dbReference type="InterPro" id="IPR035919">
    <property type="entry name" value="EAL_sf"/>
</dbReference>
<dbReference type="CDD" id="cd01949">
    <property type="entry name" value="GGDEF"/>
    <property type="match status" value="1"/>
</dbReference>
<dbReference type="InterPro" id="IPR043128">
    <property type="entry name" value="Rev_trsase/Diguanyl_cyclase"/>
</dbReference>
<evidence type="ECO:0000259" key="3">
    <source>
        <dbReference type="PROSITE" id="PS50887"/>
    </source>
</evidence>
<dbReference type="GO" id="GO:0071111">
    <property type="term" value="F:cyclic-guanylate-specific phosphodiesterase activity"/>
    <property type="evidence" value="ECO:0007669"/>
    <property type="project" value="InterPro"/>
</dbReference>
<dbReference type="InterPro" id="IPR001633">
    <property type="entry name" value="EAL_dom"/>
</dbReference>
<dbReference type="PANTHER" id="PTHR33121:SF70">
    <property type="entry name" value="SIGNALING PROTEIN YKOW"/>
    <property type="match status" value="1"/>
</dbReference>
<dbReference type="CDD" id="cd01948">
    <property type="entry name" value="EAL"/>
    <property type="match status" value="1"/>
</dbReference>
<keyword evidence="1" id="KW-0812">Transmembrane</keyword>
<dbReference type="Gene3D" id="3.20.20.450">
    <property type="entry name" value="EAL domain"/>
    <property type="match status" value="1"/>
</dbReference>
<evidence type="ECO:0000259" key="2">
    <source>
        <dbReference type="PROSITE" id="PS50883"/>
    </source>
</evidence>
<comment type="caution">
    <text evidence="4">The sequence shown here is derived from an EMBL/GenBank/DDBJ whole genome shotgun (WGS) entry which is preliminary data.</text>
</comment>
<dbReference type="PROSITE" id="PS50887">
    <property type="entry name" value="GGDEF"/>
    <property type="match status" value="1"/>
</dbReference>
<feature type="transmembrane region" description="Helical" evidence="1">
    <location>
        <begin position="168"/>
        <end position="192"/>
    </location>
</feature>
<reference evidence="4 5" key="1">
    <citation type="submission" date="2016-10" db="EMBL/GenBank/DDBJ databases">
        <authorList>
            <person name="Varghese N."/>
            <person name="Submissions S."/>
        </authorList>
    </citation>
    <scope>NUCLEOTIDE SEQUENCE [LARGE SCALE GENOMIC DNA]</scope>
    <source>
        <strain evidence="4 5">DSM 21619</strain>
    </source>
</reference>
<dbReference type="RefSeq" id="WP_093880752.1">
    <property type="nucleotide sequence ID" value="NZ_FOCD01000002.1"/>
</dbReference>
<dbReference type="SMART" id="SM00052">
    <property type="entry name" value="EAL"/>
    <property type="match status" value="1"/>
</dbReference>
<dbReference type="SUPFAM" id="SSF141868">
    <property type="entry name" value="EAL domain-like"/>
    <property type="match status" value="1"/>
</dbReference>
<dbReference type="InterPro" id="IPR029787">
    <property type="entry name" value="Nucleotide_cyclase"/>
</dbReference>
<feature type="domain" description="EAL" evidence="2">
    <location>
        <begin position="527"/>
        <end position="780"/>
    </location>
</feature>
<dbReference type="Proteomes" id="UP000199735">
    <property type="component" value="Unassembled WGS sequence"/>
</dbReference>
<dbReference type="SUPFAM" id="SSF55073">
    <property type="entry name" value="Nucleotide cyclase"/>
    <property type="match status" value="1"/>
</dbReference>
<feature type="transmembrane region" description="Helical" evidence="1">
    <location>
        <begin position="275"/>
        <end position="294"/>
    </location>
</feature>
<dbReference type="Pfam" id="PF00563">
    <property type="entry name" value="EAL"/>
    <property type="match status" value="1"/>
</dbReference>
<protein>
    <submittedName>
        <fullName evidence="4">Diguanylate cyclase (GGDEF) domain-containing protein</fullName>
    </submittedName>
</protein>
<feature type="transmembrane region" description="Helical" evidence="1">
    <location>
        <begin position="70"/>
        <end position="91"/>
    </location>
</feature>
<dbReference type="InterPro" id="IPR000160">
    <property type="entry name" value="GGDEF_dom"/>
</dbReference>
<feature type="transmembrane region" description="Helical" evidence="1">
    <location>
        <begin position="204"/>
        <end position="224"/>
    </location>
</feature>
<feature type="transmembrane region" description="Helical" evidence="1">
    <location>
        <begin position="136"/>
        <end position="156"/>
    </location>
</feature>
<dbReference type="SMART" id="SM00267">
    <property type="entry name" value="GGDEF"/>
    <property type="match status" value="1"/>
</dbReference>
<proteinExistence type="predicted"/>
<keyword evidence="1" id="KW-1133">Transmembrane helix</keyword>
<keyword evidence="1" id="KW-0472">Membrane</keyword>
<dbReference type="NCBIfam" id="TIGR00254">
    <property type="entry name" value="GGDEF"/>
    <property type="match status" value="1"/>
</dbReference>
<feature type="domain" description="GGDEF" evidence="3">
    <location>
        <begin position="386"/>
        <end position="518"/>
    </location>
</feature>
<feature type="transmembrane region" description="Helical" evidence="1">
    <location>
        <begin position="12"/>
        <end position="31"/>
    </location>
</feature>
<dbReference type="Pfam" id="PF00990">
    <property type="entry name" value="GGDEF"/>
    <property type="match status" value="1"/>
</dbReference>
<accession>A0AAX2EGQ6</accession>
<dbReference type="PROSITE" id="PS50883">
    <property type="entry name" value="EAL"/>
    <property type="match status" value="1"/>
</dbReference>
<feature type="transmembrane region" description="Helical" evidence="1">
    <location>
        <begin position="300"/>
        <end position="318"/>
    </location>
</feature>